<keyword evidence="5 6" id="KW-0472">Membrane</keyword>
<dbReference type="PIRSF" id="PIRSF006060">
    <property type="entry name" value="AA_transporter"/>
    <property type="match status" value="1"/>
</dbReference>
<feature type="transmembrane region" description="Helical" evidence="6">
    <location>
        <begin position="169"/>
        <end position="190"/>
    </location>
</feature>
<feature type="transmembrane region" description="Helical" evidence="6">
    <location>
        <begin position="447"/>
        <end position="468"/>
    </location>
</feature>
<dbReference type="PANTHER" id="PTHR42770">
    <property type="entry name" value="AMINO ACID TRANSPORTER-RELATED"/>
    <property type="match status" value="1"/>
</dbReference>
<evidence type="ECO:0000256" key="4">
    <source>
        <dbReference type="ARBA" id="ARBA00022989"/>
    </source>
</evidence>
<feature type="transmembrane region" description="Helical" evidence="6">
    <location>
        <begin position="245"/>
        <end position="270"/>
    </location>
</feature>
<comment type="similarity">
    <text evidence="2">Belongs to the amino acid-polyamine-organocation (APC) superfamily.</text>
</comment>
<evidence type="ECO:0000259" key="7">
    <source>
        <dbReference type="Pfam" id="PF00324"/>
    </source>
</evidence>
<feature type="transmembrane region" description="Helical" evidence="6">
    <location>
        <begin position="415"/>
        <end position="435"/>
    </location>
</feature>
<keyword evidence="9" id="KW-1185">Reference proteome</keyword>
<sequence length="481" mass="50136">MTTGSQSASADATSTRADAAGISLLSRNLGVGPIVFMVVAAAAPLAVVAANLPVLIAQSANAGAPYYFLVCTALLAVFSVGFTLMSRYVPNAGAFYSYIQAGLGRITGTGAAAVAICAYSMMLLGVTAYFGVAARNLIGTDLPWWVFSLMLVALVGLLGYRDIELSSKVLLIALALETVVVIVMNIGVFATNGGAGHSLSVPLSTLGEGVPALGVMFAFYSFIGFEATAVFRNEARDPNRTIPRATYIAVFVIGLFSAFSAWCVVAGVGVGDVVQRSADDPENVVLDLMHTVAGPILGDLARVLLVTSFFACALSFHNIVTRYVFVLAQKGVLPSRLGEVSTKHHAPSRASLVVSIMIGVFVLASIIAQLDPVSVVFTLAGAASSLGVVILMTLVSVAMLVFFRRVATGKGIWHTLIAPIISTIGLAVILLLVVTNFSLLTGTQGQAYGVMGFVLASFVVGSVSAVVIRRRRPDVYDQLDA</sequence>
<keyword evidence="4 6" id="KW-1133">Transmembrane helix</keyword>
<feature type="transmembrane region" description="Helical" evidence="6">
    <location>
        <begin position="142"/>
        <end position="160"/>
    </location>
</feature>
<evidence type="ECO:0000256" key="5">
    <source>
        <dbReference type="ARBA" id="ARBA00023136"/>
    </source>
</evidence>
<organism evidence="8 9">
    <name type="scientific">Mycolicibacterium nivoides</name>
    <dbReference type="NCBI Taxonomy" id="2487344"/>
    <lineage>
        <taxon>Bacteria</taxon>
        <taxon>Bacillati</taxon>
        <taxon>Actinomycetota</taxon>
        <taxon>Actinomycetes</taxon>
        <taxon>Mycobacteriales</taxon>
        <taxon>Mycobacteriaceae</taxon>
        <taxon>Mycolicibacterium</taxon>
    </lineage>
</organism>
<evidence type="ECO:0000256" key="1">
    <source>
        <dbReference type="ARBA" id="ARBA00004141"/>
    </source>
</evidence>
<feature type="transmembrane region" description="Helical" evidence="6">
    <location>
        <begin position="303"/>
        <end position="328"/>
    </location>
</feature>
<dbReference type="PANTHER" id="PTHR42770:SF16">
    <property type="entry name" value="AMINO ACID PERMEASE"/>
    <property type="match status" value="1"/>
</dbReference>
<name>A0ABW9L5U3_9MYCO</name>
<evidence type="ECO:0000256" key="6">
    <source>
        <dbReference type="SAM" id="Phobius"/>
    </source>
</evidence>
<dbReference type="Pfam" id="PF00324">
    <property type="entry name" value="AA_permease"/>
    <property type="match status" value="1"/>
</dbReference>
<gene>
    <name evidence="8" type="ORF">ACK4CT_09035</name>
</gene>
<feature type="transmembrane region" description="Helical" evidence="6">
    <location>
        <begin position="34"/>
        <end position="54"/>
    </location>
</feature>
<evidence type="ECO:0000256" key="3">
    <source>
        <dbReference type="ARBA" id="ARBA00022692"/>
    </source>
</evidence>
<feature type="transmembrane region" description="Helical" evidence="6">
    <location>
        <begin position="349"/>
        <end position="370"/>
    </location>
</feature>
<feature type="transmembrane region" description="Helical" evidence="6">
    <location>
        <begin position="106"/>
        <end position="130"/>
    </location>
</feature>
<dbReference type="InterPro" id="IPR004841">
    <property type="entry name" value="AA-permease/SLC12A_dom"/>
</dbReference>
<comment type="caution">
    <text evidence="8">The sequence shown here is derived from an EMBL/GenBank/DDBJ whole genome shotgun (WGS) entry which is preliminary data.</text>
</comment>
<dbReference type="Gene3D" id="1.20.1740.10">
    <property type="entry name" value="Amino acid/polyamine transporter I"/>
    <property type="match status" value="1"/>
</dbReference>
<feature type="domain" description="Amino acid permease/ SLC12A" evidence="7">
    <location>
        <begin position="37"/>
        <end position="442"/>
    </location>
</feature>
<evidence type="ECO:0000313" key="8">
    <source>
        <dbReference type="EMBL" id="MFN6543323.1"/>
    </source>
</evidence>
<proteinExistence type="inferred from homology"/>
<dbReference type="EMBL" id="JBKBDD010000003">
    <property type="protein sequence ID" value="MFN6543323.1"/>
    <property type="molecule type" value="Genomic_DNA"/>
</dbReference>
<feature type="transmembrane region" description="Helical" evidence="6">
    <location>
        <begin position="376"/>
        <end position="403"/>
    </location>
</feature>
<dbReference type="GeneID" id="300556748"/>
<feature type="transmembrane region" description="Helical" evidence="6">
    <location>
        <begin position="210"/>
        <end position="233"/>
    </location>
</feature>
<evidence type="ECO:0000256" key="2">
    <source>
        <dbReference type="ARBA" id="ARBA00009523"/>
    </source>
</evidence>
<feature type="transmembrane region" description="Helical" evidence="6">
    <location>
        <begin position="66"/>
        <end position="85"/>
    </location>
</feature>
<reference evidence="8 9" key="1">
    <citation type="submission" date="2024-12" db="EMBL/GenBank/DDBJ databases">
        <title>The coexistence of Mycolicibacterium septicum and Mycolicibacterium nivoides in clinical samples.</title>
        <authorList>
            <person name="Wang C."/>
            <person name="Feng Y."/>
            <person name="Zong Z."/>
        </authorList>
    </citation>
    <scope>NUCLEOTIDE SEQUENCE [LARGE SCALE GENOMIC DNA]</scope>
    <source>
        <strain evidence="8 9">120309</strain>
    </source>
</reference>
<dbReference type="Proteomes" id="UP001635816">
    <property type="component" value="Unassembled WGS sequence"/>
</dbReference>
<protein>
    <submittedName>
        <fullName evidence="8">APC family permease</fullName>
    </submittedName>
</protein>
<keyword evidence="3 6" id="KW-0812">Transmembrane</keyword>
<accession>A0ABW9L5U3</accession>
<comment type="subcellular location">
    <subcellularLocation>
        <location evidence="1">Membrane</location>
        <topology evidence="1">Multi-pass membrane protein</topology>
    </subcellularLocation>
</comment>
<dbReference type="RefSeq" id="WP_205867136.1">
    <property type="nucleotide sequence ID" value="NZ_CP034072.1"/>
</dbReference>
<dbReference type="InterPro" id="IPR050367">
    <property type="entry name" value="APC_superfamily"/>
</dbReference>
<evidence type="ECO:0000313" key="9">
    <source>
        <dbReference type="Proteomes" id="UP001635816"/>
    </source>
</evidence>